<reference evidence="17" key="1">
    <citation type="submission" date="2025-08" db="UniProtKB">
        <authorList>
            <consortium name="RefSeq"/>
        </authorList>
    </citation>
    <scope>IDENTIFICATION</scope>
</reference>
<dbReference type="RefSeq" id="XP_026530836.1">
    <property type="nucleotide sequence ID" value="XM_026675051.1"/>
</dbReference>
<proteinExistence type="predicted"/>
<dbReference type="GO" id="GO:0003677">
    <property type="term" value="F:DNA binding"/>
    <property type="evidence" value="ECO:0007669"/>
    <property type="project" value="UniProtKB-KW"/>
</dbReference>
<feature type="domain" description="C2H2-type" evidence="15">
    <location>
        <begin position="188"/>
        <end position="214"/>
    </location>
</feature>
<evidence type="ECO:0000256" key="3">
    <source>
        <dbReference type="ARBA" id="ARBA00022723"/>
    </source>
</evidence>
<keyword evidence="11" id="KW-0539">Nucleus</keyword>
<evidence type="ECO:0000313" key="17">
    <source>
        <dbReference type="RefSeq" id="XP_026530836.1"/>
    </source>
</evidence>
<evidence type="ECO:0000256" key="1">
    <source>
        <dbReference type="ARBA" id="ARBA00004123"/>
    </source>
</evidence>
<evidence type="ECO:0000256" key="4">
    <source>
        <dbReference type="ARBA" id="ARBA00022737"/>
    </source>
</evidence>
<comment type="subcellular location">
    <subcellularLocation>
        <location evidence="1">Nucleus</location>
    </subcellularLocation>
</comment>
<feature type="domain" description="C2H2-type" evidence="15">
    <location>
        <begin position="68"/>
        <end position="97"/>
    </location>
</feature>
<gene>
    <name evidence="17" type="primary">GTF3A</name>
</gene>
<dbReference type="InterPro" id="IPR013087">
    <property type="entry name" value="Znf_C2H2_type"/>
</dbReference>
<dbReference type="GO" id="GO:0003723">
    <property type="term" value="F:RNA binding"/>
    <property type="evidence" value="ECO:0007669"/>
    <property type="project" value="UniProtKB-KW"/>
</dbReference>
<keyword evidence="7" id="KW-0694">RNA-binding</keyword>
<feature type="domain" description="C2H2-type" evidence="15">
    <location>
        <begin position="273"/>
        <end position="303"/>
    </location>
</feature>
<evidence type="ECO:0000256" key="12">
    <source>
        <dbReference type="ARBA" id="ARBA00040434"/>
    </source>
</evidence>
<dbReference type="Gene3D" id="3.30.160.60">
    <property type="entry name" value="Classic Zinc Finger"/>
    <property type="match status" value="8"/>
</dbReference>
<keyword evidence="8" id="KW-0805">Transcription regulation</keyword>
<dbReference type="InterPro" id="IPR051061">
    <property type="entry name" value="Zinc_finger_trans_reg"/>
</dbReference>
<feature type="compositionally biased region" description="Low complexity" evidence="14">
    <location>
        <begin position="35"/>
        <end position="46"/>
    </location>
</feature>
<dbReference type="Pfam" id="PF00096">
    <property type="entry name" value="zf-C2H2"/>
    <property type="match status" value="4"/>
</dbReference>
<sequence length="382" mass="43854">MNRGEAELRHSHMIYGPNMAGEDFVVGEVAAADSTTTTTSSTMTQSPKHKYSNLGESRYRSPPQEQIFICSFPLCDATFNRNWKLDAHLCRHTGERPFVCIFEGCGKGFTRGSHLKRHFLTHTGEKQFVCTVDDCNKTFTTKSNLNKHVLRRHLQRKYICDFEKCGQSFKKHQQLKIHQSQHTGEPYFKCAHEECGKRFSSPSHLKRHEKIHQGYACKKESCLFVGKTWSEYLKHMRLSHVEPVTCEVCSKTLVRKDYLKCHMKTHAVDREVFKCPKEGCKRTYTTVFNLQSHIHSFHEAKKPFACDHPGCGKIFAMKQSLIRHMVQHDPDKKKSNTKKPQQKRSLASHLSGYIPPKVQRRNLSSVEESVPAASSKEQVADG</sequence>
<evidence type="ECO:0000256" key="6">
    <source>
        <dbReference type="ARBA" id="ARBA00022833"/>
    </source>
</evidence>
<dbReference type="GeneID" id="113416921"/>
<feature type="region of interest" description="Disordered" evidence="14">
    <location>
        <begin position="327"/>
        <end position="382"/>
    </location>
</feature>
<dbReference type="AlphaFoldDB" id="A0A6J1UIY4"/>
<dbReference type="PROSITE" id="PS00028">
    <property type="entry name" value="ZINC_FINGER_C2H2_1"/>
    <property type="match status" value="7"/>
</dbReference>
<organism evidence="16 17">
    <name type="scientific">Notechis scutatus</name>
    <name type="common">mainland tiger snake</name>
    <dbReference type="NCBI Taxonomy" id="8663"/>
    <lineage>
        <taxon>Eukaryota</taxon>
        <taxon>Metazoa</taxon>
        <taxon>Chordata</taxon>
        <taxon>Craniata</taxon>
        <taxon>Vertebrata</taxon>
        <taxon>Euteleostomi</taxon>
        <taxon>Lepidosauria</taxon>
        <taxon>Squamata</taxon>
        <taxon>Bifurcata</taxon>
        <taxon>Unidentata</taxon>
        <taxon>Episquamata</taxon>
        <taxon>Toxicofera</taxon>
        <taxon>Serpentes</taxon>
        <taxon>Colubroidea</taxon>
        <taxon>Elapidae</taxon>
        <taxon>Hydrophiinae</taxon>
        <taxon>Notechis</taxon>
    </lineage>
</organism>
<dbReference type="FunFam" id="3.30.160.60:FF:001998">
    <property type="entry name" value="Transcription factor IIIA"/>
    <property type="match status" value="1"/>
</dbReference>
<dbReference type="FunFam" id="3.30.160.60:FF:000125">
    <property type="entry name" value="Putative zinc finger protein 143"/>
    <property type="match status" value="1"/>
</dbReference>
<name>A0A6J1UIY4_9SAUR</name>
<evidence type="ECO:0000256" key="11">
    <source>
        <dbReference type="ARBA" id="ARBA00023242"/>
    </source>
</evidence>
<keyword evidence="6" id="KW-0862">Zinc</keyword>
<feature type="domain" description="C2H2-type" evidence="15">
    <location>
        <begin position="158"/>
        <end position="187"/>
    </location>
</feature>
<evidence type="ECO:0000256" key="14">
    <source>
        <dbReference type="SAM" id="MobiDB-lite"/>
    </source>
</evidence>
<evidence type="ECO:0000256" key="2">
    <source>
        <dbReference type="ARBA" id="ARBA00022517"/>
    </source>
</evidence>
<dbReference type="Proteomes" id="UP000504612">
    <property type="component" value="Unplaced"/>
</dbReference>
<dbReference type="PANTHER" id="PTHR46179:SF1">
    <property type="entry name" value="TRANSCRIPTION FACTOR IIIA"/>
    <property type="match status" value="1"/>
</dbReference>
<dbReference type="InterPro" id="IPR054599">
    <property type="entry name" value="TFIIIA_Zfn-C2H2"/>
</dbReference>
<dbReference type="SMART" id="SM00355">
    <property type="entry name" value="ZnF_C2H2"/>
    <property type="match status" value="9"/>
</dbReference>
<feature type="domain" description="C2H2-type" evidence="15">
    <location>
        <begin position="128"/>
        <end position="158"/>
    </location>
</feature>
<keyword evidence="4" id="KW-0677">Repeat</keyword>
<keyword evidence="9" id="KW-0238">DNA-binding</keyword>
<keyword evidence="10" id="KW-0804">Transcription</keyword>
<dbReference type="Pfam" id="PF22110">
    <property type="entry name" value="TFIIIA_zf-C2H2"/>
    <property type="match status" value="1"/>
</dbReference>
<evidence type="ECO:0000256" key="8">
    <source>
        <dbReference type="ARBA" id="ARBA00023015"/>
    </source>
</evidence>
<keyword evidence="3" id="KW-0479">Metal-binding</keyword>
<protein>
    <recommendedName>
        <fullName evidence="12">Transcription factor IIIA</fullName>
    </recommendedName>
</protein>
<accession>A0A6J1UIY4</accession>
<dbReference type="FunFam" id="3.30.160.60:FF:000100">
    <property type="entry name" value="Zinc finger 45-like"/>
    <property type="match status" value="1"/>
</dbReference>
<dbReference type="InterPro" id="IPR036236">
    <property type="entry name" value="Znf_C2H2_sf"/>
</dbReference>
<evidence type="ECO:0000256" key="5">
    <source>
        <dbReference type="ARBA" id="ARBA00022771"/>
    </source>
</evidence>
<feature type="compositionally biased region" description="Low complexity" evidence="14">
    <location>
        <begin position="364"/>
        <end position="375"/>
    </location>
</feature>
<dbReference type="FunFam" id="3.30.160.60:FF:001102">
    <property type="entry name" value="Transcription factor IIIA"/>
    <property type="match status" value="1"/>
</dbReference>
<dbReference type="GO" id="GO:0008270">
    <property type="term" value="F:zinc ion binding"/>
    <property type="evidence" value="ECO:0007669"/>
    <property type="project" value="UniProtKB-KW"/>
</dbReference>
<dbReference type="SUPFAM" id="SSF57667">
    <property type="entry name" value="beta-beta-alpha zinc fingers"/>
    <property type="match status" value="6"/>
</dbReference>
<evidence type="ECO:0000256" key="10">
    <source>
        <dbReference type="ARBA" id="ARBA00023163"/>
    </source>
</evidence>
<keyword evidence="5 13" id="KW-0863">Zinc-finger</keyword>
<keyword evidence="16" id="KW-1185">Reference proteome</keyword>
<feature type="region of interest" description="Disordered" evidence="14">
    <location>
        <begin position="35"/>
        <end position="54"/>
    </location>
</feature>
<dbReference type="KEGG" id="nss:113416921"/>
<evidence type="ECO:0000256" key="13">
    <source>
        <dbReference type="PROSITE-ProRule" id="PRU00042"/>
    </source>
</evidence>
<evidence type="ECO:0000259" key="15">
    <source>
        <dbReference type="PROSITE" id="PS50157"/>
    </source>
</evidence>
<dbReference type="CTD" id="2971"/>
<dbReference type="GO" id="GO:0005634">
    <property type="term" value="C:nucleus"/>
    <property type="evidence" value="ECO:0007669"/>
    <property type="project" value="UniProtKB-SubCell"/>
</dbReference>
<dbReference type="PANTHER" id="PTHR46179">
    <property type="entry name" value="ZINC FINGER PROTEIN"/>
    <property type="match status" value="1"/>
</dbReference>
<keyword evidence="2" id="KW-0690">Ribosome biogenesis</keyword>
<dbReference type="PROSITE" id="PS50157">
    <property type="entry name" value="ZINC_FINGER_C2H2_2"/>
    <property type="match status" value="8"/>
</dbReference>
<evidence type="ECO:0000313" key="16">
    <source>
        <dbReference type="Proteomes" id="UP000504612"/>
    </source>
</evidence>
<evidence type="ECO:0000256" key="9">
    <source>
        <dbReference type="ARBA" id="ARBA00023125"/>
    </source>
</evidence>
<dbReference type="GO" id="GO:0042254">
    <property type="term" value="P:ribosome biogenesis"/>
    <property type="evidence" value="ECO:0007669"/>
    <property type="project" value="UniProtKB-KW"/>
</dbReference>
<feature type="domain" description="C2H2-type" evidence="15">
    <location>
        <begin position="304"/>
        <end position="333"/>
    </location>
</feature>
<evidence type="ECO:0000256" key="7">
    <source>
        <dbReference type="ARBA" id="ARBA00022884"/>
    </source>
</evidence>
<feature type="domain" description="C2H2-type" evidence="15">
    <location>
        <begin position="98"/>
        <end position="127"/>
    </location>
</feature>
<feature type="domain" description="C2H2-type" evidence="15">
    <location>
        <begin position="244"/>
        <end position="271"/>
    </location>
</feature>